<proteinExistence type="predicted"/>
<sequence length="125" mass="13842">MTNSSPSLSVSSVAETFRNLNSDHDDTHMIIEIKDWEVDAQIMSSPPGCRCCQGWDNEDFDDCITDIDSQFDVGADAPIAFLHGTNLYNHPQTNDGDEVDRTRSIPMTPIMRVVEIIAPLSAQEA</sequence>
<dbReference type="HOGENOM" id="CLU_1994059_0_0_1"/>
<dbReference type="Proteomes" id="UP000054279">
    <property type="component" value="Unassembled WGS sequence"/>
</dbReference>
<name>A0A0C9UL02_SPHS4</name>
<evidence type="ECO:0000313" key="2">
    <source>
        <dbReference type="Proteomes" id="UP000054279"/>
    </source>
</evidence>
<feature type="non-terminal residue" evidence="1">
    <location>
        <position position="1"/>
    </location>
</feature>
<gene>
    <name evidence="1" type="ORF">M422DRAFT_38333</name>
</gene>
<dbReference type="EMBL" id="KN837381">
    <property type="protein sequence ID" value="KIJ26166.1"/>
    <property type="molecule type" value="Genomic_DNA"/>
</dbReference>
<organism evidence="1 2">
    <name type="scientific">Sphaerobolus stellatus (strain SS14)</name>
    <dbReference type="NCBI Taxonomy" id="990650"/>
    <lineage>
        <taxon>Eukaryota</taxon>
        <taxon>Fungi</taxon>
        <taxon>Dikarya</taxon>
        <taxon>Basidiomycota</taxon>
        <taxon>Agaricomycotina</taxon>
        <taxon>Agaricomycetes</taxon>
        <taxon>Phallomycetidae</taxon>
        <taxon>Geastrales</taxon>
        <taxon>Sphaerobolaceae</taxon>
        <taxon>Sphaerobolus</taxon>
    </lineage>
</organism>
<dbReference type="AlphaFoldDB" id="A0A0C9UL02"/>
<evidence type="ECO:0000313" key="1">
    <source>
        <dbReference type="EMBL" id="KIJ26166.1"/>
    </source>
</evidence>
<accession>A0A0C9UL02</accession>
<keyword evidence="2" id="KW-1185">Reference proteome</keyword>
<protein>
    <submittedName>
        <fullName evidence="1">Uncharacterized protein</fullName>
    </submittedName>
</protein>
<reference evidence="1 2" key="1">
    <citation type="submission" date="2014-06" db="EMBL/GenBank/DDBJ databases">
        <title>Evolutionary Origins and Diversification of the Mycorrhizal Mutualists.</title>
        <authorList>
            <consortium name="DOE Joint Genome Institute"/>
            <consortium name="Mycorrhizal Genomics Consortium"/>
            <person name="Kohler A."/>
            <person name="Kuo A."/>
            <person name="Nagy L.G."/>
            <person name="Floudas D."/>
            <person name="Copeland A."/>
            <person name="Barry K.W."/>
            <person name="Cichocki N."/>
            <person name="Veneault-Fourrey C."/>
            <person name="LaButti K."/>
            <person name="Lindquist E.A."/>
            <person name="Lipzen A."/>
            <person name="Lundell T."/>
            <person name="Morin E."/>
            <person name="Murat C."/>
            <person name="Riley R."/>
            <person name="Ohm R."/>
            <person name="Sun H."/>
            <person name="Tunlid A."/>
            <person name="Henrissat B."/>
            <person name="Grigoriev I.V."/>
            <person name="Hibbett D.S."/>
            <person name="Martin F."/>
        </authorList>
    </citation>
    <scope>NUCLEOTIDE SEQUENCE [LARGE SCALE GENOMIC DNA]</scope>
    <source>
        <strain evidence="1 2">SS14</strain>
    </source>
</reference>